<accession>A0A178LKN5</accession>
<reference evidence="2 3" key="1">
    <citation type="submission" date="2016-04" db="EMBL/GenBank/DDBJ databases">
        <title>Draft Genome Sequences of Staphylococcus capitis Strain H36, S. capitis Strain H65, S. cohnii Strain H62, S. hominis Strain H69, Mycobacterium iranicum Strain H39, Plantibacter sp. Strain H53, Pseudomonas oryzihabitans Strain H72, and Microbacterium sp. Strain H83, isolated from residential settings.</title>
        <authorList>
            <person name="Lymperopoulou D."/>
            <person name="Adams R.I."/>
            <person name="Lindow S."/>
            <person name="Coil D.A."/>
            <person name="Jospin G."/>
            <person name="Eisen J.A."/>
        </authorList>
    </citation>
    <scope>NUCLEOTIDE SEQUENCE [LARGE SCALE GENOMIC DNA]</scope>
    <source>
        <strain evidence="2 3">H72</strain>
    </source>
</reference>
<dbReference type="RefSeq" id="WP_064306883.1">
    <property type="nucleotide sequence ID" value="NZ_LWCR01000003.1"/>
</dbReference>
<sequence>MLTWKEKRDGPPAEVAELLGTLPDAELAKRLGVNRRLIWKWRTEREIPSPPRATVAPAVLSPDQVAQLGKRSDGELAREFGFSDFQIQQVRTRLGIPRHVPDRSEMDAMLGTVTDLAIGSTLGIAQPVVSKLRRDRGIPATRDALNWTAELQALLPLLSDEALAARAGCGVVQIQAIRRGEQVLSNKTPLREITGLLGTWSDEDLAAQHGGTPARYASARQRRGIPVRGRAPEAQADSVR</sequence>
<protein>
    <submittedName>
        <fullName evidence="2">Uncharacterized protein</fullName>
    </submittedName>
</protein>
<evidence type="ECO:0000313" key="2">
    <source>
        <dbReference type="EMBL" id="OAN31670.1"/>
    </source>
</evidence>
<evidence type="ECO:0000313" key="3">
    <source>
        <dbReference type="Proteomes" id="UP000078356"/>
    </source>
</evidence>
<dbReference type="AlphaFoldDB" id="A0A178LKN5"/>
<dbReference type="EMBL" id="LWCR01000003">
    <property type="protein sequence ID" value="OAN31670.1"/>
    <property type="molecule type" value="Genomic_DNA"/>
</dbReference>
<proteinExistence type="predicted"/>
<gene>
    <name evidence="2" type="ORF">A4V15_11450</name>
</gene>
<comment type="caution">
    <text evidence="2">The sequence shown here is derived from an EMBL/GenBank/DDBJ whole genome shotgun (WGS) entry which is preliminary data.</text>
</comment>
<organism evidence="2 3">
    <name type="scientific">Pseudomonas oryzihabitans</name>
    <dbReference type="NCBI Taxonomy" id="47885"/>
    <lineage>
        <taxon>Bacteria</taxon>
        <taxon>Pseudomonadati</taxon>
        <taxon>Pseudomonadota</taxon>
        <taxon>Gammaproteobacteria</taxon>
        <taxon>Pseudomonadales</taxon>
        <taxon>Pseudomonadaceae</taxon>
        <taxon>Pseudomonas</taxon>
    </lineage>
</organism>
<feature type="region of interest" description="Disordered" evidence="1">
    <location>
        <begin position="209"/>
        <end position="240"/>
    </location>
</feature>
<name>A0A178LKN5_9PSED</name>
<dbReference type="Proteomes" id="UP000078356">
    <property type="component" value="Unassembled WGS sequence"/>
</dbReference>
<evidence type="ECO:0000256" key="1">
    <source>
        <dbReference type="SAM" id="MobiDB-lite"/>
    </source>
</evidence>
<dbReference type="OrthoDB" id="6846911at2"/>